<dbReference type="PANTHER" id="PTHR37534:SF20">
    <property type="entry name" value="PRO1A C6 ZINK-FINGER PROTEIN"/>
    <property type="match status" value="1"/>
</dbReference>
<dbReference type="SMART" id="SM00066">
    <property type="entry name" value="GAL4"/>
    <property type="match status" value="1"/>
</dbReference>
<evidence type="ECO:0000259" key="3">
    <source>
        <dbReference type="PROSITE" id="PS50048"/>
    </source>
</evidence>
<proteinExistence type="predicted"/>
<dbReference type="Pfam" id="PF11951">
    <property type="entry name" value="Fungal_trans_2"/>
    <property type="match status" value="1"/>
</dbReference>
<comment type="caution">
    <text evidence="4">The sequence shown here is derived from an EMBL/GenBank/DDBJ whole genome shotgun (WGS) entry which is preliminary data.</text>
</comment>
<evidence type="ECO:0000256" key="2">
    <source>
        <dbReference type="ARBA" id="ARBA00023242"/>
    </source>
</evidence>
<accession>A0AAN7VVV9</accession>
<dbReference type="InterPro" id="IPR021858">
    <property type="entry name" value="Fun_TF"/>
</dbReference>
<organism evidence="4 5">
    <name type="scientific">Elasticomyces elasticus</name>
    <dbReference type="NCBI Taxonomy" id="574655"/>
    <lineage>
        <taxon>Eukaryota</taxon>
        <taxon>Fungi</taxon>
        <taxon>Dikarya</taxon>
        <taxon>Ascomycota</taxon>
        <taxon>Pezizomycotina</taxon>
        <taxon>Dothideomycetes</taxon>
        <taxon>Dothideomycetidae</taxon>
        <taxon>Mycosphaerellales</taxon>
        <taxon>Teratosphaeriaceae</taxon>
        <taxon>Elasticomyces</taxon>
    </lineage>
</organism>
<sequence length="597" mass="64995">MDGGTHLTPDYAKLPKSSTGCWTCKVRRKKCDRNSSICNACVTLQISCHYKSTKPDWMDGGARQEEMAEWLKIKVKENAHRRRAERSVAISSKRVSPSAGELFTFGGEWIVLPQHPAHMNEASPERVPLGHATNTTNIDHVPLLQTATPSTGPKSDCELVGQGCLDSIVFGRVDTILITFYFQSLFPFLFPFHQPSVLQGGRAWILELMLKSPVGTAGHDGAWEVVLAQTRDAFQVLRQALQVIDRPGITDHIHGAVRILASIMQLQRFEIAVMSFDNCRAHLSACVSLFRQILDSGGASAAKSVSPSSCFDSVISCLGPAFWTSSGKSVRAPSAEEAAFRFSSALLMFDDIIASTTLQQPPQLYDLHQSLLAAETAIDLKAAVGCENWVLLQIGRIAALDANKQQCKRAGNLDIVELVQSAMPIKASIEANLARLETGPTPSSQDTGNLLDALAAGHLRQPGTPSVDCQTSLINNIWAHAAILYLSVVVSGWQPASGEIRHHVQKAVDLLARVSPRALLRAVCWPLCVVGCLAEPGQENQLRALVQALQPLSLFGTLYKALEIMEAVWQNRDSTFAADHDLAACFRSHNDSLVLLV</sequence>
<evidence type="ECO:0000313" key="5">
    <source>
        <dbReference type="Proteomes" id="UP001310594"/>
    </source>
</evidence>
<keyword evidence="2" id="KW-0539">Nucleus</keyword>
<dbReference type="AlphaFoldDB" id="A0AAN7VVV9"/>
<dbReference type="Gene3D" id="4.10.240.10">
    <property type="entry name" value="Zn(2)-C6 fungal-type DNA-binding domain"/>
    <property type="match status" value="1"/>
</dbReference>
<evidence type="ECO:0000313" key="4">
    <source>
        <dbReference type="EMBL" id="KAK5694483.1"/>
    </source>
</evidence>
<dbReference type="GO" id="GO:0008270">
    <property type="term" value="F:zinc ion binding"/>
    <property type="evidence" value="ECO:0007669"/>
    <property type="project" value="InterPro"/>
</dbReference>
<comment type="subcellular location">
    <subcellularLocation>
        <location evidence="1">Nucleus</location>
    </subcellularLocation>
</comment>
<dbReference type="SUPFAM" id="SSF57701">
    <property type="entry name" value="Zn2/Cys6 DNA-binding domain"/>
    <property type="match status" value="1"/>
</dbReference>
<dbReference type="CDD" id="cd00067">
    <property type="entry name" value="GAL4"/>
    <property type="match status" value="1"/>
</dbReference>
<dbReference type="GO" id="GO:0000981">
    <property type="term" value="F:DNA-binding transcription factor activity, RNA polymerase II-specific"/>
    <property type="evidence" value="ECO:0007669"/>
    <property type="project" value="InterPro"/>
</dbReference>
<dbReference type="Pfam" id="PF00172">
    <property type="entry name" value="Zn_clus"/>
    <property type="match status" value="1"/>
</dbReference>
<dbReference type="Proteomes" id="UP001310594">
    <property type="component" value="Unassembled WGS sequence"/>
</dbReference>
<dbReference type="PROSITE" id="PS50048">
    <property type="entry name" value="ZN2_CY6_FUNGAL_2"/>
    <property type="match status" value="1"/>
</dbReference>
<dbReference type="EMBL" id="JAVRQU010000015">
    <property type="protein sequence ID" value="KAK5694483.1"/>
    <property type="molecule type" value="Genomic_DNA"/>
</dbReference>
<dbReference type="PROSITE" id="PS00463">
    <property type="entry name" value="ZN2_CY6_FUNGAL_1"/>
    <property type="match status" value="1"/>
</dbReference>
<evidence type="ECO:0000256" key="1">
    <source>
        <dbReference type="ARBA" id="ARBA00004123"/>
    </source>
</evidence>
<dbReference type="GO" id="GO:0005634">
    <property type="term" value="C:nucleus"/>
    <property type="evidence" value="ECO:0007669"/>
    <property type="project" value="UniProtKB-SubCell"/>
</dbReference>
<reference evidence="4" key="1">
    <citation type="submission" date="2023-08" db="EMBL/GenBank/DDBJ databases">
        <title>Black Yeasts Isolated from many extreme environments.</title>
        <authorList>
            <person name="Coleine C."/>
            <person name="Stajich J.E."/>
            <person name="Selbmann L."/>
        </authorList>
    </citation>
    <scope>NUCLEOTIDE SEQUENCE</scope>
    <source>
        <strain evidence="4">CCFEE 5810</strain>
    </source>
</reference>
<dbReference type="PANTHER" id="PTHR37534">
    <property type="entry name" value="TRANSCRIPTIONAL ACTIVATOR PROTEIN UGA3"/>
    <property type="match status" value="1"/>
</dbReference>
<dbReference type="InterPro" id="IPR001138">
    <property type="entry name" value="Zn2Cys6_DnaBD"/>
</dbReference>
<gene>
    <name evidence="4" type="ORF">LTR97_009073</name>
</gene>
<protein>
    <recommendedName>
        <fullName evidence="3">Zn(2)-C6 fungal-type domain-containing protein</fullName>
    </recommendedName>
</protein>
<name>A0AAN7VVV9_9PEZI</name>
<feature type="domain" description="Zn(2)-C6 fungal-type" evidence="3">
    <location>
        <begin position="20"/>
        <end position="50"/>
    </location>
</feature>
<dbReference type="InterPro" id="IPR036864">
    <property type="entry name" value="Zn2-C6_fun-type_DNA-bd_sf"/>
</dbReference>